<feature type="domain" description="RecX second three-helical" evidence="5">
    <location>
        <begin position="58"/>
        <end position="99"/>
    </location>
</feature>
<dbReference type="PANTHER" id="PTHR33602">
    <property type="entry name" value="REGULATORY PROTEIN RECX FAMILY PROTEIN"/>
    <property type="match status" value="1"/>
</dbReference>
<evidence type="ECO:0000256" key="2">
    <source>
        <dbReference type="ARBA" id="ARBA00009695"/>
    </source>
</evidence>
<dbReference type="InterPro" id="IPR036388">
    <property type="entry name" value="WH-like_DNA-bd_sf"/>
</dbReference>
<evidence type="ECO:0000259" key="5">
    <source>
        <dbReference type="Pfam" id="PF02631"/>
    </source>
</evidence>
<comment type="caution">
    <text evidence="6">The sequence shown here is derived from an EMBL/GenBank/DDBJ whole genome shotgun (WGS) entry which is preliminary data.</text>
</comment>
<accession>A0ABR7CNX7</accession>
<comment type="similarity">
    <text evidence="2">Belongs to the RecX family.</text>
</comment>
<dbReference type="RefSeq" id="WP_118657046.1">
    <property type="nucleotide sequence ID" value="NZ_JACOOK010000005.1"/>
</dbReference>
<evidence type="ECO:0000313" key="7">
    <source>
        <dbReference type="Proteomes" id="UP000636891"/>
    </source>
</evidence>
<reference evidence="6 7" key="1">
    <citation type="submission" date="2020-08" db="EMBL/GenBank/DDBJ databases">
        <title>Genome public.</title>
        <authorList>
            <person name="Liu C."/>
            <person name="Sun Q."/>
        </authorList>
    </citation>
    <scope>NUCLEOTIDE SEQUENCE [LARGE SCALE GENOMIC DNA]</scope>
    <source>
        <strain evidence="6 7">New-7</strain>
    </source>
</reference>
<sequence>MEVKRTKTPEQALRMLMYRCAKSEVAVSDARRSLVRWGVAEADRQRIVDTLLRERFIDERRYAEAYVREKTGLSRWGVYKIRAALRAKQIPEMLIEEALRQIDPQFMRGKLEEQLRRKMQAIRARNGYELRGKLLRYGVGLGFDFETVGGLVDRLVDNGE</sequence>
<comment type="subcellular location">
    <subcellularLocation>
        <location evidence="1">Cytoplasm</location>
    </subcellularLocation>
</comment>
<dbReference type="PANTHER" id="PTHR33602:SF1">
    <property type="entry name" value="REGULATORY PROTEIN RECX FAMILY PROTEIN"/>
    <property type="match status" value="1"/>
</dbReference>
<dbReference type="InterPro" id="IPR003783">
    <property type="entry name" value="Regulatory_RecX"/>
</dbReference>
<organism evidence="6 7">
    <name type="scientific">Alistipes hominis</name>
    <dbReference type="NCBI Taxonomy" id="2763015"/>
    <lineage>
        <taxon>Bacteria</taxon>
        <taxon>Pseudomonadati</taxon>
        <taxon>Bacteroidota</taxon>
        <taxon>Bacteroidia</taxon>
        <taxon>Bacteroidales</taxon>
        <taxon>Rikenellaceae</taxon>
        <taxon>Alistipes</taxon>
    </lineage>
</organism>
<protein>
    <recommendedName>
        <fullName evidence="3">Regulatory protein RecX</fullName>
    </recommendedName>
</protein>
<evidence type="ECO:0000313" key="6">
    <source>
        <dbReference type="EMBL" id="MBC5617381.1"/>
    </source>
</evidence>
<dbReference type="InterPro" id="IPR053924">
    <property type="entry name" value="RecX_HTH_2nd"/>
</dbReference>
<proteinExistence type="inferred from homology"/>
<dbReference type="Proteomes" id="UP000636891">
    <property type="component" value="Unassembled WGS sequence"/>
</dbReference>
<dbReference type="EMBL" id="JACOOK010000005">
    <property type="protein sequence ID" value="MBC5617381.1"/>
    <property type="molecule type" value="Genomic_DNA"/>
</dbReference>
<keyword evidence="7" id="KW-1185">Reference proteome</keyword>
<evidence type="ECO:0000256" key="1">
    <source>
        <dbReference type="ARBA" id="ARBA00004496"/>
    </source>
</evidence>
<name>A0ABR7CNX7_9BACT</name>
<gene>
    <name evidence="6" type="ORF">H8S08_10195</name>
</gene>
<dbReference type="Gene3D" id="1.10.10.10">
    <property type="entry name" value="Winged helix-like DNA-binding domain superfamily/Winged helix DNA-binding domain"/>
    <property type="match status" value="1"/>
</dbReference>
<evidence type="ECO:0000256" key="4">
    <source>
        <dbReference type="ARBA" id="ARBA00022490"/>
    </source>
</evidence>
<keyword evidence="4" id="KW-0963">Cytoplasm</keyword>
<dbReference type="Pfam" id="PF02631">
    <property type="entry name" value="RecX_HTH2"/>
    <property type="match status" value="1"/>
</dbReference>
<evidence type="ECO:0000256" key="3">
    <source>
        <dbReference type="ARBA" id="ARBA00018111"/>
    </source>
</evidence>